<evidence type="ECO:0000259" key="4">
    <source>
        <dbReference type="Pfam" id="PF00155"/>
    </source>
</evidence>
<evidence type="ECO:0000256" key="3">
    <source>
        <dbReference type="ARBA" id="ARBA00022679"/>
    </source>
</evidence>
<organism evidence="5 6">
    <name type="scientific">Tectimicrobiota bacterium</name>
    <dbReference type="NCBI Taxonomy" id="2528274"/>
    <lineage>
        <taxon>Bacteria</taxon>
        <taxon>Pseudomonadati</taxon>
        <taxon>Nitrospinota/Tectimicrobiota group</taxon>
        <taxon>Candidatus Tectimicrobiota</taxon>
    </lineage>
</organism>
<evidence type="ECO:0000313" key="5">
    <source>
        <dbReference type="EMBL" id="MBM3224618.1"/>
    </source>
</evidence>
<dbReference type="InterPro" id="IPR050881">
    <property type="entry name" value="LL-DAP_aminotransferase"/>
</dbReference>
<dbReference type="CDD" id="cd00609">
    <property type="entry name" value="AAT_like"/>
    <property type="match status" value="1"/>
</dbReference>
<dbReference type="InterPro" id="IPR015421">
    <property type="entry name" value="PyrdxlP-dep_Trfase_major"/>
</dbReference>
<dbReference type="InterPro" id="IPR015424">
    <property type="entry name" value="PyrdxlP-dep_Trfase"/>
</dbReference>
<proteinExistence type="predicted"/>
<keyword evidence="3" id="KW-0808">Transferase</keyword>
<evidence type="ECO:0000256" key="2">
    <source>
        <dbReference type="ARBA" id="ARBA00022576"/>
    </source>
</evidence>
<dbReference type="PANTHER" id="PTHR42832">
    <property type="entry name" value="AMINO ACID AMINOTRANSFERASE"/>
    <property type="match status" value="1"/>
</dbReference>
<dbReference type="Gene3D" id="3.90.1150.10">
    <property type="entry name" value="Aspartate Aminotransferase, domain 1"/>
    <property type="match status" value="1"/>
</dbReference>
<dbReference type="InterPro" id="IPR004839">
    <property type="entry name" value="Aminotransferase_I/II_large"/>
</dbReference>
<evidence type="ECO:0000313" key="6">
    <source>
        <dbReference type="Proteomes" id="UP000712673"/>
    </source>
</evidence>
<dbReference type="GO" id="GO:0030170">
    <property type="term" value="F:pyridoxal phosphate binding"/>
    <property type="evidence" value="ECO:0007669"/>
    <property type="project" value="InterPro"/>
</dbReference>
<name>A0A937W1S6_UNCTE</name>
<dbReference type="EMBL" id="VGLS01000366">
    <property type="protein sequence ID" value="MBM3224618.1"/>
    <property type="molecule type" value="Genomic_DNA"/>
</dbReference>
<dbReference type="PANTHER" id="PTHR42832:SF3">
    <property type="entry name" value="L-GLUTAMINE--4-(METHYLSULFANYL)-2-OXOBUTANOATE AMINOTRANSFERASE"/>
    <property type="match status" value="1"/>
</dbReference>
<dbReference type="SUPFAM" id="SSF53383">
    <property type="entry name" value="PLP-dependent transferases"/>
    <property type="match status" value="1"/>
</dbReference>
<dbReference type="InterPro" id="IPR015422">
    <property type="entry name" value="PyrdxlP-dep_Trfase_small"/>
</dbReference>
<feature type="non-terminal residue" evidence="5">
    <location>
        <position position="315"/>
    </location>
</feature>
<accession>A0A937W1S6</accession>
<dbReference type="Proteomes" id="UP000712673">
    <property type="component" value="Unassembled WGS sequence"/>
</dbReference>
<dbReference type="AlphaFoldDB" id="A0A937W1S6"/>
<keyword evidence="2 5" id="KW-0032">Aminotransferase</keyword>
<sequence>MRKSRLGAGAENVFQIVRTKRAEAQAKGVTLIDLSIGEPRGPALLSARQAASVAVMSDDEAMHAYQYNASPGVPDFAPRFIRAHVPRAFAAAEVDYLPIPGIKPILGLLPLACGCAEQRLTVATTTSPGYPTPMDWCGYHPLVTHYALPLNPANAFRFAPTDITPGTDLIMMNYPHNPSGQVATRDWLHQICAYCSANNIRLFNDAAYYVLSYTPDSATLSEVAPEYPTLSWAEGFTAAKLIGNGTGWHVGAMVGSPDFIGDIKVVKGKTDTGFVAPMAAGVVAAFEHDQEGIARYREMYRERLKLFAEILTGQG</sequence>
<feature type="domain" description="Aminotransferase class I/classII large" evidence="4">
    <location>
        <begin position="31"/>
        <end position="311"/>
    </location>
</feature>
<evidence type="ECO:0000256" key="1">
    <source>
        <dbReference type="ARBA" id="ARBA00001933"/>
    </source>
</evidence>
<dbReference type="Pfam" id="PF00155">
    <property type="entry name" value="Aminotran_1_2"/>
    <property type="match status" value="1"/>
</dbReference>
<dbReference type="GO" id="GO:0008483">
    <property type="term" value="F:transaminase activity"/>
    <property type="evidence" value="ECO:0007669"/>
    <property type="project" value="UniProtKB-KW"/>
</dbReference>
<dbReference type="Gene3D" id="3.40.640.10">
    <property type="entry name" value="Type I PLP-dependent aspartate aminotransferase-like (Major domain)"/>
    <property type="match status" value="1"/>
</dbReference>
<protein>
    <submittedName>
        <fullName evidence="5">Aminotransferase class I/II-fold pyridoxal phosphate-dependent enzyme</fullName>
    </submittedName>
</protein>
<comment type="caution">
    <text evidence="5">The sequence shown here is derived from an EMBL/GenBank/DDBJ whole genome shotgun (WGS) entry which is preliminary data.</text>
</comment>
<comment type="cofactor">
    <cofactor evidence="1">
        <name>pyridoxal 5'-phosphate</name>
        <dbReference type="ChEBI" id="CHEBI:597326"/>
    </cofactor>
</comment>
<reference evidence="5" key="1">
    <citation type="submission" date="2019-03" db="EMBL/GenBank/DDBJ databases">
        <title>Lake Tanganyika Metagenome-Assembled Genomes (MAGs).</title>
        <authorList>
            <person name="Tran P."/>
        </authorList>
    </citation>
    <scope>NUCLEOTIDE SEQUENCE</scope>
    <source>
        <strain evidence="5">K_DeepCast_65m_m2_066</strain>
    </source>
</reference>
<gene>
    <name evidence="5" type="ORF">FJZ47_12555</name>
</gene>